<feature type="domain" description="FAD-dependent urate hydroxylase HpyO/Asp monooxygenase CreE-like FAD/NAD(P)-binding" evidence="1">
    <location>
        <begin position="4"/>
        <end position="186"/>
    </location>
</feature>
<accession>A0ABQ5JNS5</accession>
<evidence type="ECO:0000313" key="2">
    <source>
        <dbReference type="EMBL" id="GKT05640.1"/>
    </source>
</evidence>
<dbReference type="RefSeq" id="WP_407883045.1">
    <property type="nucleotide sequence ID" value="NZ_BQXO01000002.1"/>
</dbReference>
<protein>
    <submittedName>
        <fullName evidence="2">FAD-dependent oxidoreductase</fullName>
    </submittedName>
</protein>
<evidence type="ECO:0000259" key="1">
    <source>
        <dbReference type="Pfam" id="PF13454"/>
    </source>
</evidence>
<name>A0ABQ5JNS5_9LACO</name>
<gene>
    <name evidence="2" type="ORF">JCM31185_09280</name>
</gene>
<dbReference type="Proteomes" id="UP001628078">
    <property type="component" value="Unassembled WGS sequence"/>
</dbReference>
<dbReference type="InterPro" id="IPR038732">
    <property type="entry name" value="HpyO/CreE_NAD-binding"/>
</dbReference>
<dbReference type="PANTHER" id="PTHR40254">
    <property type="entry name" value="BLR0577 PROTEIN"/>
    <property type="match status" value="1"/>
</dbReference>
<dbReference type="InterPro" id="IPR036188">
    <property type="entry name" value="FAD/NAD-bd_sf"/>
</dbReference>
<dbReference type="PANTHER" id="PTHR40254:SF1">
    <property type="entry name" value="BLR0577 PROTEIN"/>
    <property type="match status" value="1"/>
</dbReference>
<comment type="caution">
    <text evidence="2">The sequence shown here is derived from an EMBL/GenBank/DDBJ whole genome shotgun (WGS) entry which is preliminary data.</text>
</comment>
<sequence length="621" mass="70092">MDIVLIGAGPRGLISAERLIEWQRQTNTYHQLNITLVDPFGVGGRVWQVGQPHELVMNTNPDFITLFTDETVKMDGPIAKGPNLFEWAHQQAPGFLFHHDLPNRAELLNEAAALIHNGYSSRSFFGAYQLWFYEYLQQRLTDNITLTILKEQAQSVRRIEATDRYLIKTGTHRFQADAVIMALGHFENDLTEEQVGLMNFADEHNLNYIAPTQPQEYQFDHVAADQTVILRGLGLSFFDAVTMLTQGRGGHFTQDEHQRLVYQPSGIEPHIIAGSRRGFPLRAKGRNEKGYGELDQPHFFTAPWFSHYQAGSLSGTRFIEQFHHEAEYVYYKRLLALKYPQVDAEEFLREFVAAPQPSAVVFRSPIIESDYLNWNQLLNPAEFLAHSDDSKIMADYLQADVEAALAGTKTGPLTSSLEMFRDLRDVVRRVVDNELIRAEDFRNLFLGQFDNENSYLSVGPPESRIAELQALVEAGVVTLLGPGMLVSGDENSQRFVTWSKNVPDQTYQADCLVEARLPAVSASHSQNPLIKQLIRAKLARPQQLTMEDGTIFETGAVDVDMHTNELLDQHGQAVTGLYFWGVPTEGKHWFTTASPRPGVNDSVLRTADATIADLFNRFADH</sequence>
<dbReference type="SUPFAM" id="SSF51905">
    <property type="entry name" value="FAD/NAD(P)-binding domain"/>
    <property type="match status" value="1"/>
</dbReference>
<keyword evidence="3" id="KW-1185">Reference proteome</keyword>
<evidence type="ECO:0000313" key="3">
    <source>
        <dbReference type="Proteomes" id="UP001628078"/>
    </source>
</evidence>
<dbReference type="EMBL" id="BQXO01000002">
    <property type="protein sequence ID" value="GKT05640.1"/>
    <property type="molecule type" value="Genomic_DNA"/>
</dbReference>
<dbReference type="InterPro" id="IPR052189">
    <property type="entry name" value="L-asp_N-monooxygenase_NS-form"/>
</dbReference>
<dbReference type="Pfam" id="PF13454">
    <property type="entry name" value="NAD_binding_9"/>
    <property type="match status" value="1"/>
</dbReference>
<organism evidence="2 3">
    <name type="scientific">Furfurilactobacillus curtus</name>
    <dbReference type="NCBI Taxonomy" id="1746200"/>
    <lineage>
        <taxon>Bacteria</taxon>
        <taxon>Bacillati</taxon>
        <taxon>Bacillota</taxon>
        <taxon>Bacilli</taxon>
        <taxon>Lactobacillales</taxon>
        <taxon>Lactobacillaceae</taxon>
        <taxon>Furfurilactobacillus</taxon>
    </lineage>
</organism>
<reference evidence="2 3" key="1">
    <citation type="submission" date="2022-03" db="EMBL/GenBank/DDBJ databases">
        <title>Draft genome sequence of Furfurilactobacillus curtus JCM 31185.</title>
        <authorList>
            <person name="Suzuki S."/>
            <person name="Endo A."/>
            <person name="Kajikawa A."/>
        </authorList>
    </citation>
    <scope>NUCLEOTIDE SEQUENCE [LARGE SCALE GENOMIC DNA]</scope>
    <source>
        <strain evidence="2 3">JCM 31185</strain>
    </source>
</reference>
<proteinExistence type="predicted"/>